<dbReference type="GO" id="GO:0016104">
    <property type="term" value="P:triterpenoid biosynthetic process"/>
    <property type="evidence" value="ECO:0007669"/>
    <property type="project" value="InterPro"/>
</dbReference>
<feature type="region of interest" description="Disordered" evidence="5">
    <location>
        <begin position="1"/>
        <end position="29"/>
    </location>
</feature>
<feature type="compositionally biased region" description="Basic and acidic residues" evidence="5">
    <location>
        <begin position="1"/>
        <end position="11"/>
    </location>
</feature>
<dbReference type="UniPathway" id="UPA00337"/>
<dbReference type="PANTHER" id="PTHR11764">
    <property type="entry name" value="TERPENE CYCLASE/MUTASE FAMILY MEMBER"/>
    <property type="match status" value="1"/>
</dbReference>
<evidence type="ECO:0000256" key="3">
    <source>
        <dbReference type="ARBA" id="ARBA00022737"/>
    </source>
</evidence>
<comment type="similarity">
    <text evidence="2">Belongs to the terpene cyclase/mutase family.</text>
</comment>
<evidence type="ECO:0000256" key="4">
    <source>
        <dbReference type="ARBA" id="ARBA00023235"/>
    </source>
</evidence>
<dbReference type="InterPro" id="IPR008930">
    <property type="entry name" value="Terpenoid_cyclase/PrenylTrfase"/>
</dbReference>
<dbReference type="PANTHER" id="PTHR11764:SF20">
    <property type="entry name" value="LANOSTEROL SYNTHASE"/>
    <property type="match status" value="1"/>
</dbReference>
<evidence type="ECO:0000256" key="1">
    <source>
        <dbReference type="ARBA" id="ARBA00004999"/>
    </source>
</evidence>
<name>A0A059XY42_9BACT</name>
<dbReference type="AlphaFoldDB" id="A0A059XY42"/>
<proteinExistence type="inferred from homology"/>
<keyword evidence="3" id="KW-0677">Repeat</keyword>
<evidence type="ECO:0000256" key="5">
    <source>
        <dbReference type="SAM" id="MobiDB-lite"/>
    </source>
</evidence>
<keyword evidence="4" id="KW-0413">Isomerase</keyword>
<evidence type="ECO:0000313" key="8">
    <source>
        <dbReference type="EMBL" id="AIA30206.1"/>
    </source>
</evidence>
<dbReference type="RefSeq" id="WP_038504804.1">
    <property type="nucleotide sequence ID" value="NZ_CP007243.1"/>
</dbReference>
<evidence type="ECO:0000313" key="9">
    <source>
        <dbReference type="Proteomes" id="UP000027059"/>
    </source>
</evidence>
<keyword evidence="9" id="KW-1185">Reference proteome</keyword>
<comment type="pathway">
    <text evidence="1">Secondary metabolite biosynthesis; hopanoid biosynthesis.</text>
</comment>
<reference evidence="9" key="1">
    <citation type="submission" date="2014-02" db="EMBL/GenBank/DDBJ databases">
        <title>Complete genome sequence and comparative genomic analysis of the nitrogen-fixing bacterium Leptospirillum ferriphilum YSK.</title>
        <authorList>
            <person name="Guo X."/>
            <person name="Yin H."/>
            <person name="Liang Y."/>
            <person name="Hu Q."/>
            <person name="Ma L."/>
            <person name="Xiao Y."/>
            <person name="Zhang X."/>
            <person name="Qiu G."/>
            <person name="Liu X."/>
        </authorList>
    </citation>
    <scope>NUCLEOTIDE SEQUENCE [LARGE SCALE GENOMIC DNA]</scope>
    <source>
        <strain evidence="9">YSK</strain>
    </source>
</reference>
<dbReference type="NCBIfam" id="TIGR01507">
    <property type="entry name" value="hopene_cyclase"/>
    <property type="match status" value="1"/>
</dbReference>
<gene>
    <name evidence="8" type="ORF">Y981_03765</name>
</gene>
<feature type="compositionally biased region" description="Polar residues" evidence="5">
    <location>
        <begin position="13"/>
        <end position="29"/>
    </location>
</feature>
<dbReference type="GO" id="GO:0005811">
    <property type="term" value="C:lipid droplet"/>
    <property type="evidence" value="ECO:0007669"/>
    <property type="project" value="InterPro"/>
</dbReference>
<dbReference type="SFLD" id="SFLDG01016">
    <property type="entry name" value="Prenyltransferase_Like_2"/>
    <property type="match status" value="1"/>
</dbReference>
<evidence type="ECO:0000256" key="2">
    <source>
        <dbReference type="ARBA" id="ARBA00009755"/>
    </source>
</evidence>
<dbReference type="CDD" id="cd02892">
    <property type="entry name" value="SQCY_1"/>
    <property type="match status" value="1"/>
</dbReference>
<dbReference type="SUPFAM" id="SSF48239">
    <property type="entry name" value="Terpenoid cyclases/Protein prenyltransferases"/>
    <property type="match status" value="2"/>
</dbReference>
<organism evidence="8 9">
    <name type="scientific">Leptospirillum ferriphilum YSK</name>
    <dbReference type="NCBI Taxonomy" id="1441628"/>
    <lineage>
        <taxon>Bacteria</taxon>
        <taxon>Pseudomonadati</taxon>
        <taxon>Nitrospirota</taxon>
        <taxon>Nitrospiria</taxon>
        <taxon>Nitrospirales</taxon>
        <taxon>Nitrospiraceae</taxon>
        <taxon>Leptospirillum</taxon>
    </lineage>
</organism>
<feature type="domain" description="Squalene cyclase C-terminal" evidence="6">
    <location>
        <begin position="338"/>
        <end position="654"/>
    </location>
</feature>
<dbReference type="InterPro" id="IPR018333">
    <property type="entry name" value="Squalene_cyclase"/>
</dbReference>
<dbReference type="GO" id="GO:0016866">
    <property type="term" value="F:intramolecular transferase activity"/>
    <property type="evidence" value="ECO:0007669"/>
    <property type="project" value="InterPro"/>
</dbReference>
<dbReference type="Proteomes" id="UP000027059">
    <property type="component" value="Chromosome"/>
</dbReference>
<dbReference type="KEGG" id="lfp:Y981_03765"/>
<protein>
    <submittedName>
        <fullName evidence="8">Squalene cyclase</fullName>
    </submittedName>
</protein>
<dbReference type="InterPro" id="IPR032696">
    <property type="entry name" value="SQ_cyclase_C"/>
</dbReference>
<dbReference type="InterPro" id="IPR006400">
    <property type="entry name" value="Hopene-cyclase"/>
</dbReference>
<reference evidence="8 9" key="2">
    <citation type="journal article" date="2015" name="Biomed. Res. Int.">
        <title>Effects of Arsenite Resistance on the Growth and Functional Gene Expression of Leptospirillum ferriphilum and Acidithiobacillus thiooxidans in Pure Culture and Coculture.</title>
        <authorList>
            <person name="Jiang H."/>
            <person name="Liang Y."/>
            <person name="Yin H."/>
            <person name="Xiao Y."/>
            <person name="Guo X."/>
            <person name="Xu Y."/>
            <person name="Hu Q."/>
            <person name="Liu H."/>
            <person name="Liu X."/>
        </authorList>
    </citation>
    <scope>NUCLEOTIDE SEQUENCE [LARGE SCALE GENOMIC DNA]</scope>
    <source>
        <strain evidence="8 9">YSK</strain>
    </source>
</reference>
<feature type="domain" description="Squalene cyclase N-terminal" evidence="7">
    <location>
        <begin position="40"/>
        <end position="325"/>
    </location>
</feature>
<evidence type="ECO:0000259" key="7">
    <source>
        <dbReference type="Pfam" id="PF13249"/>
    </source>
</evidence>
<dbReference type="HOGENOM" id="CLU_019345_0_0_0"/>
<accession>A0A059XY42</accession>
<dbReference type="Pfam" id="PF13243">
    <property type="entry name" value="SQHop_cyclase_C"/>
    <property type="match status" value="1"/>
</dbReference>
<sequence length="683" mass="77836">MKGKEPTREELLSFSSGIQMDSSAENTTPISTEELQEKVRLAAESLISRQVEEGYWVEPLEADVTITSEYILLQYLLGRERDEFFRRAAPFILESQGEDGGWPLYHGGPAEISATVKAYLALKLLGYDADHPAMQRARALVLERGGAINVNVFTRITLALFGQYDWKGVPALPPEMILLPRWFPLSIYTVSYWSRTVIVPLLFIYHYKPLLELPPEKGVQELFITPMSEVRVHYAWDKHWVSWKNLFFVLDRILQAWNRHPPSFLRRKALKKAMEWMIPRLKGEGGLGAIYPAMANSVLALRLEGYAMDHPLVRRAIQSIDDLVFDLGEQQSVQPCHSPIWDTALALGALYEAGLDEGSPFVSRALDWFCRKEVRTVGDWSVRVPGVEAGGWAFQFENDYYPDIDDTSVVLMDFAKWVPEMGAYRDVFRRAIEWTLSMQGTDGGWGAFDKDNDFLFLNNIPFADHGALLDPSTSDVTGRVTELLGILGYDARTPVVRRALRFLRKEQEENGSWYGRWGVNYIYGTWSVVSALKAVGEDMSAPYVQKAMQFLFSRQNPDGGWGESCYSYFRKDTAGEGVSTSSQTAWALIALIHGGHVRNPAVSKGIDFLLSRQQGDGKWLEQEYTGTGFPKVFYLRYNMYRDYFSLWALSLYRNVLLDGQSRVERLARRWKGNPYPVRSRFLA</sequence>
<dbReference type="Gene3D" id="1.50.10.20">
    <property type="match status" value="2"/>
</dbReference>
<dbReference type="EMBL" id="CP007243">
    <property type="protein sequence ID" value="AIA30206.1"/>
    <property type="molecule type" value="Genomic_DNA"/>
</dbReference>
<evidence type="ECO:0000259" key="6">
    <source>
        <dbReference type="Pfam" id="PF13243"/>
    </source>
</evidence>
<dbReference type="Pfam" id="PF13249">
    <property type="entry name" value="SQHop_cyclase_N"/>
    <property type="match status" value="1"/>
</dbReference>
<dbReference type="InterPro" id="IPR032697">
    <property type="entry name" value="SQ_cyclase_N"/>
</dbReference>
<dbReference type="OrthoDB" id="9758578at2"/>
<dbReference type="NCBIfam" id="TIGR01787">
    <property type="entry name" value="squalene_cyclas"/>
    <property type="match status" value="1"/>
</dbReference>